<keyword evidence="4" id="KW-1185">Reference proteome</keyword>
<dbReference type="CDD" id="cd00293">
    <property type="entry name" value="USP-like"/>
    <property type="match status" value="1"/>
</dbReference>
<dbReference type="RefSeq" id="WP_098061765.1">
    <property type="nucleotide sequence ID" value="NZ_PDEP01000004.1"/>
</dbReference>
<proteinExistence type="predicted"/>
<dbReference type="SUPFAM" id="SSF52402">
    <property type="entry name" value="Adenine nucleotide alpha hydrolases-like"/>
    <property type="match status" value="1"/>
</dbReference>
<dbReference type="Gene3D" id="3.40.50.12370">
    <property type="match status" value="1"/>
</dbReference>
<name>A0A2H3NUK6_9BACT</name>
<dbReference type="OrthoDB" id="9788959at2"/>
<feature type="domain" description="UspA" evidence="2">
    <location>
        <begin position="2"/>
        <end position="144"/>
    </location>
</feature>
<organism evidence="3 4">
    <name type="scientific">Longimonas halophila</name>
    <dbReference type="NCBI Taxonomy" id="1469170"/>
    <lineage>
        <taxon>Bacteria</taxon>
        <taxon>Pseudomonadati</taxon>
        <taxon>Rhodothermota</taxon>
        <taxon>Rhodothermia</taxon>
        <taxon>Rhodothermales</taxon>
        <taxon>Salisaetaceae</taxon>
        <taxon>Longimonas</taxon>
    </lineage>
</organism>
<reference evidence="3 4" key="1">
    <citation type="submission" date="2017-10" db="EMBL/GenBank/DDBJ databases">
        <title>Draft genome of Longimonas halophila.</title>
        <authorList>
            <person name="Goh K.M."/>
            <person name="Shamsir M.S."/>
            <person name="Lim S.W."/>
        </authorList>
    </citation>
    <scope>NUCLEOTIDE SEQUENCE [LARGE SCALE GENOMIC DNA]</scope>
    <source>
        <strain evidence="3 4">KCTC 42399</strain>
    </source>
</reference>
<dbReference type="Proteomes" id="UP000221024">
    <property type="component" value="Unassembled WGS sequence"/>
</dbReference>
<gene>
    <name evidence="3" type="ORF">CRI93_06255</name>
</gene>
<sequence length="314" mass="35261">MRILICSDGSKWAQKSARFALQLFRDTAHELTILIFNQRTKDLNAAQKSMVRGTRDKEDNVGSNRSSQTIETELQDLVDDVHIDTHEVVWKREEGNMATHLLNVAKDYELVCLGGAGKGGFSRHMLGMIVDEIVMQGKGNLMVTKTSDAKCRDILITLPPEDTDDVHIAHYLGRLFQGSAATITVNIMWSDLPHRFEGYLDAAVGQRVKRMVDEDLFPDKRNRLNSITRIISSYGLECKAAFQDYKSMSDLVDDAKPSSYDLVVVRPPAPGDGFLQQLEPNKQSLNLMRKSASNVMLLRAVPPHETYDDETASY</sequence>
<accession>A0A2H3NUK6</accession>
<dbReference type="InterPro" id="IPR006016">
    <property type="entry name" value="UspA"/>
</dbReference>
<evidence type="ECO:0000313" key="3">
    <source>
        <dbReference type="EMBL" id="PEN08041.1"/>
    </source>
</evidence>
<evidence type="ECO:0000256" key="1">
    <source>
        <dbReference type="SAM" id="MobiDB-lite"/>
    </source>
</evidence>
<dbReference type="EMBL" id="PDEP01000004">
    <property type="protein sequence ID" value="PEN08041.1"/>
    <property type="molecule type" value="Genomic_DNA"/>
</dbReference>
<dbReference type="AlphaFoldDB" id="A0A2H3NUK6"/>
<comment type="caution">
    <text evidence="3">The sequence shown here is derived from an EMBL/GenBank/DDBJ whole genome shotgun (WGS) entry which is preliminary data.</text>
</comment>
<feature type="region of interest" description="Disordered" evidence="1">
    <location>
        <begin position="49"/>
        <end position="68"/>
    </location>
</feature>
<evidence type="ECO:0000259" key="2">
    <source>
        <dbReference type="Pfam" id="PF00582"/>
    </source>
</evidence>
<dbReference type="Pfam" id="PF00582">
    <property type="entry name" value="Usp"/>
    <property type="match status" value="1"/>
</dbReference>
<protein>
    <recommendedName>
        <fullName evidence="2">UspA domain-containing protein</fullName>
    </recommendedName>
</protein>
<evidence type="ECO:0000313" key="4">
    <source>
        <dbReference type="Proteomes" id="UP000221024"/>
    </source>
</evidence>